<sequence length="822" mass="93842">MRLEAQLVASVAQELGLLDQEYHRLKQRMEETNYFSWGVSGDNEMREYLFWEMAPRINATLDSKRYLLVVENLYKPITTSAFTTELRLPPANAWSGSEWVVSATSREVCSKSKSEGDDVYESFSGADIMVLILFALHQSAKDISKAVGQEDDVEHWHRVALRCFHYALLLFPQCHAPPNADNNNGINVTKEELIRHWAAQGFLTASKPPRAVQDNIHNVGIRHHDDVYQVGNIILQTFLEYSLLKLPFAPATKVDEPTDTAAHFLAYHGLVINHLTEDEMFHEEQCLQNMGWIKLVCEQTTEDQKWHISGKCITNKEVSSGTTALLLSHFSHKPSLLNLIDNILPKLSCLSILDLSYTPLESLPPSVWHLFNLRLLSLRGCTNLKSLCNFSNRGNTLSPNDKCHVNNLLYLDFSTQASTIPRSISKASCLNKLHILGCDELDEIEVFGGIGLKSVILSGSTQHWNLPKSLMKDASHGCLEELHIEGWDSSMQKEIKLDGHPTIKSFLLINAPHIRHLSLQGCRKLEHVELRDLDALEELDLSATAIKELPAEIPNLPQLRRLLLMGVSSLSRFPWHKLQRFPDMFCLDCCAQGNGNNYDDQVANIKKNIAHLEDCKLRSCHHMKHVLEYAYSMGQSLQNVRVSQLQSLIHFYKPLGYNDTSNFDSLKHLHLEYCPRLERIVPRESALPSLTTLDILFCYNLKTIFYQHPCEQPINYQLPILQRMRLQELPLLQHLRDDVNAAISAPAWKELHVRGCWSLRRLPLLRQEHSSQAVEVSGERAWWRKLIWDDDSSTMHSASYKSKLPLPFASFNERATVMSYLR</sequence>
<dbReference type="SUPFAM" id="SSF52058">
    <property type="entry name" value="L domain-like"/>
    <property type="match status" value="1"/>
</dbReference>
<evidence type="ECO:0000256" key="2">
    <source>
        <dbReference type="ARBA" id="ARBA00022737"/>
    </source>
</evidence>
<keyword evidence="1" id="KW-0433">Leucine-rich repeat</keyword>
<evidence type="ECO:0000256" key="1">
    <source>
        <dbReference type="ARBA" id="ARBA00022614"/>
    </source>
</evidence>
<dbReference type="InterPro" id="IPR032675">
    <property type="entry name" value="LRR_dom_sf"/>
</dbReference>
<dbReference type="STRING" id="39946.B8ATG5"/>
<gene>
    <name evidence="4" type="ORF">OsI_15748</name>
</gene>
<evidence type="ECO:0000313" key="4">
    <source>
        <dbReference type="EMBL" id="EEC77216.1"/>
    </source>
</evidence>
<keyword evidence="5" id="KW-1185">Reference proteome</keyword>
<dbReference type="Pfam" id="PF23247">
    <property type="entry name" value="LRR_RPS2"/>
    <property type="match status" value="1"/>
</dbReference>
<evidence type="ECO:0000313" key="5">
    <source>
        <dbReference type="Proteomes" id="UP000007015"/>
    </source>
</evidence>
<name>B8ATG5_ORYSI</name>
<dbReference type="SMART" id="SM00369">
    <property type="entry name" value="LRR_TYP"/>
    <property type="match status" value="2"/>
</dbReference>
<protein>
    <recommendedName>
        <fullName evidence="3">Disease resistance protein At4g27190-like leucine-rich repeats domain-containing protein</fullName>
    </recommendedName>
</protein>
<dbReference type="HOGENOM" id="CLU_014610_0_0_1"/>
<evidence type="ECO:0000259" key="3">
    <source>
        <dbReference type="Pfam" id="PF23247"/>
    </source>
</evidence>
<dbReference type="OMA" id="TEDEMFH"/>
<dbReference type="PANTHER" id="PTHR33463">
    <property type="entry name" value="NB-ARC DOMAIN-CONTAINING PROTEIN-RELATED"/>
    <property type="match status" value="1"/>
</dbReference>
<dbReference type="PANTHER" id="PTHR33463:SF28">
    <property type="entry name" value="VTA1_CALLOSE SYNTHASE N-TERMINAL DOMAIN-CONTAINING PROTEIN"/>
    <property type="match status" value="1"/>
</dbReference>
<dbReference type="Gramene" id="BGIOSGA015164-TA">
    <property type="protein sequence ID" value="BGIOSGA015164-PA"/>
    <property type="gene ID" value="BGIOSGA015164"/>
</dbReference>
<dbReference type="Proteomes" id="UP000007015">
    <property type="component" value="Chromosome 4"/>
</dbReference>
<reference evidence="4 5" key="1">
    <citation type="journal article" date="2005" name="PLoS Biol.">
        <title>The genomes of Oryza sativa: a history of duplications.</title>
        <authorList>
            <person name="Yu J."/>
            <person name="Wang J."/>
            <person name="Lin W."/>
            <person name="Li S."/>
            <person name="Li H."/>
            <person name="Zhou J."/>
            <person name="Ni P."/>
            <person name="Dong W."/>
            <person name="Hu S."/>
            <person name="Zeng C."/>
            <person name="Zhang J."/>
            <person name="Zhang Y."/>
            <person name="Li R."/>
            <person name="Xu Z."/>
            <person name="Li S."/>
            <person name="Li X."/>
            <person name="Zheng H."/>
            <person name="Cong L."/>
            <person name="Lin L."/>
            <person name="Yin J."/>
            <person name="Geng J."/>
            <person name="Li G."/>
            <person name="Shi J."/>
            <person name="Liu J."/>
            <person name="Lv H."/>
            <person name="Li J."/>
            <person name="Wang J."/>
            <person name="Deng Y."/>
            <person name="Ran L."/>
            <person name="Shi X."/>
            <person name="Wang X."/>
            <person name="Wu Q."/>
            <person name="Li C."/>
            <person name="Ren X."/>
            <person name="Wang J."/>
            <person name="Wang X."/>
            <person name="Li D."/>
            <person name="Liu D."/>
            <person name="Zhang X."/>
            <person name="Ji Z."/>
            <person name="Zhao W."/>
            <person name="Sun Y."/>
            <person name="Zhang Z."/>
            <person name="Bao J."/>
            <person name="Han Y."/>
            <person name="Dong L."/>
            <person name="Ji J."/>
            <person name="Chen P."/>
            <person name="Wu S."/>
            <person name="Liu J."/>
            <person name="Xiao Y."/>
            <person name="Bu D."/>
            <person name="Tan J."/>
            <person name="Yang L."/>
            <person name="Ye C."/>
            <person name="Zhang J."/>
            <person name="Xu J."/>
            <person name="Zhou Y."/>
            <person name="Yu Y."/>
            <person name="Zhang B."/>
            <person name="Zhuang S."/>
            <person name="Wei H."/>
            <person name="Liu B."/>
            <person name="Lei M."/>
            <person name="Yu H."/>
            <person name="Li Y."/>
            <person name="Xu H."/>
            <person name="Wei S."/>
            <person name="He X."/>
            <person name="Fang L."/>
            <person name="Zhang Z."/>
            <person name="Zhang Y."/>
            <person name="Huang X."/>
            <person name="Su Z."/>
            <person name="Tong W."/>
            <person name="Li J."/>
            <person name="Tong Z."/>
            <person name="Li S."/>
            <person name="Ye J."/>
            <person name="Wang L."/>
            <person name="Fang L."/>
            <person name="Lei T."/>
            <person name="Chen C."/>
            <person name="Chen H."/>
            <person name="Xu Z."/>
            <person name="Li H."/>
            <person name="Huang H."/>
            <person name="Zhang F."/>
            <person name="Xu H."/>
            <person name="Li N."/>
            <person name="Zhao C."/>
            <person name="Li S."/>
            <person name="Dong L."/>
            <person name="Huang Y."/>
            <person name="Li L."/>
            <person name="Xi Y."/>
            <person name="Qi Q."/>
            <person name="Li W."/>
            <person name="Zhang B."/>
            <person name="Hu W."/>
            <person name="Zhang Y."/>
            <person name="Tian X."/>
            <person name="Jiao Y."/>
            <person name="Liang X."/>
            <person name="Jin J."/>
            <person name="Gao L."/>
            <person name="Zheng W."/>
            <person name="Hao B."/>
            <person name="Liu S."/>
            <person name="Wang W."/>
            <person name="Yuan L."/>
            <person name="Cao M."/>
            <person name="McDermott J."/>
            <person name="Samudrala R."/>
            <person name="Wang J."/>
            <person name="Wong G.K."/>
            <person name="Yang H."/>
        </authorList>
    </citation>
    <scope>NUCLEOTIDE SEQUENCE [LARGE SCALE GENOMIC DNA]</scope>
    <source>
        <strain evidence="5">cv. 93-11</strain>
    </source>
</reference>
<keyword evidence="2" id="KW-0677">Repeat</keyword>
<dbReference type="InterPro" id="IPR050905">
    <property type="entry name" value="Plant_NBS-LRR"/>
</dbReference>
<dbReference type="InterPro" id="IPR057135">
    <property type="entry name" value="At4g27190-like_LRR"/>
</dbReference>
<feature type="domain" description="Disease resistance protein At4g27190-like leucine-rich repeats" evidence="3">
    <location>
        <begin position="661"/>
        <end position="762"/>
    </location>
</feature>
<dbReference type="InterPro" id="IPR003591">
    <property type="entry name" value="Leu-rich_rpt_typical-subtyp"/>
</dbReference>
<dbReference type="EMBL" id="CM000129">
    <property type="protein sequence ID" value="EEC77216.1"/>
    <property type="molecule type" value="Genomic_DNA"/>
</dbReference>
<dbReference type="AlphaFoldDB" id="B8ATG5"/>
<organism evidence="4 5">
    <name type="scientific">Oryza sativa subsp. indica</name>
    <name type="common">Rice</name>
    <dbReference type="NCBI Taxonomy" id="39946"/>
    <lineage>
        <taxon>Eukaryota</taxon>
        <taxon>Viridiplantae</taxon>
        <taxon>Streptophyta</taxon>
        <taxon>Embryophyta</taxon>
        <taxon>Tracheophyta</taxon>
        <taxon>Spermatophyta</taxon>
        <taxon>Magnoliopsida</taxon>
        <taxon>Liliopsida</taxon>
        <taxon>Poales</taxon>
        <taxon>Poaceae</taxon>
        <taxon>BOP clade</taxon>
        <taxon>Oryzoideae</taxon>
        <taxon>Oryzeae</taxon>
        <taxon>Oryzinae</taxon>
        <taxon>Oryza</taxon>
        <taxon>Oryza sativa</taxon>
    </lineage>
</organism>
<accession>B8ATG5</accession>
<dbReference type="Gene3D" id="3.80.10.10">
    <property type="entry name" value="Ribonuclease Inhibitor"/>
    <property type="match status" value="2"/>
</dbReference>
<proteinExistence type="predicted"/>